<dbReference type="Gene3D" id="2.60.120.1000">
    <property type="match status" value="1"/>
</dbReference>
<organism evidence="2 4">
    <name type="scientific">Araneus ventricosus</name>
    <name type="common">Orbweaver spider</name>
    <name type="synonym">Epeira ventricosa</name>
    <dbReference type="NCBI Taxonomy" id="182803"/>
    <lineage>
        <taxon>Eukaryota</taxon>
        <taxon>Metazoa</taxon>
        <taxon>Ecdysozoa</taxon>
        <taxon>Arthropoda</taxon>
        <taxon>Chelicerata</taxon>
        <taxon>Arachnida</taxon>
        <taxon>Araneae</taxon>
        <taxon>Araneomorphae</taxon>
        <taxon>Entelegynae</taxon>
        <taxon>Araneoidea</taxon>
        <taxon>Araneidae</taxon>
        <taxon>Araneus</taxon>
    </lineage>
</organism>
<dbReference type="Proteomes" id="UP000499080">
    <property type="component" value="Unassembled WGS sequence"/>
</dbReference>
<dbReference type="InterPro" id="IPR036056">
    <property type="entry name" value="Fibrinogen-like_C"/>
</dbReference>
<proteinExistence type="predicted"/>
<dbReference type="SUPFAM" id="SSF56496">
    <property type="entry name" value="Fibrinogen C-terminal domain-like"/>
    <property type="match status" value="1"/>
</dbReference>
<accession>A0A4Y2LMD5</accession>
<dbReference type="EMBL" id="BGPR01119419">
    <property type="protein sequence ID" value="GBN15694.1"/>
    <property type="molecule type" value="Genomic_DNA"/>
</dbReference>
<dbReference type="NCBIfam" id="NF040941">
    <property type="entry name" value="GGGWT_bact"/>
    <property type="match status" value="1"/>
</dbReference>
<name>A0A4Y2LMD5_ARAVE</name>
<dbReference type="AlphaFoldDB" id="A0A4Y2LMD5"/>
<reference evidence="2 4" key="1">
    <citation type="journal article" date="2019" name="Sci. Rep.">
        <title>Orb-weaving spider Araneus ventricosus genome elucidates the spidroin gene catalogue.</title>
        <authorList>
            <person name="Kono N."/>
            <person name="Nakamura H."/>
            <person name="Ohtoshi R."/>
            <person name="Moran D.A.P."/>
            <person name="Shinohara A."/>
            <person name="Yoshida Y."/>
            <person name="Fujiwara M."/>
            <person name="Mori M."/>
            <person name="Tomita M."/>
            <person name="Arakawa K."/>
        </authorList>
    </citation>
    <scope>NUCLEOTIDE SEQUENCE [LARGE SCALE GENOMIC DNA]</scope>
</reference>
<evidence type="ECO:0000313" key="2">
    <source>
        <dbReference type="EMBL" id="GBN15694.1"/>
    </source>
</evidence>
<comment type="caution">
    <text evidence="2">The sequence shown here is derived from an EMBL/GenBank/DDBJ whole genome shotgun (WGS) entry which is preliminary data.</text>
</comment>
<evidence type="ECO:0000313" key="3">
    <source>
        <dbReference type="EMBL" id="GBN15712.1"/>
    </source>
</evidence>
<evidence type="ECO:0008006" key="5">
    <source>
        <dbReference type="Google" id="ProtNLM"/>
    </source>
</evidence>
<evidence type="ECO:0000256" key="1">
    <source>
        <dbReference type="SAM" id="MobiDB-lite"/>
    </source>
</evidence>
<evidence type="ECO:0000313" key="4">
    <source>
        <dbReference type="Proteomes" id="UP000499080"/>
    </source>
</evidence>
<protein>
    <recommendedName>
        <fullName evidence="5">Fibrinogen C-terminal domain-containing protein</fullName>
    </recommendedName>
</protein>
<feature type="region of interest" description="Disordered" evidence="1">
    <location>
        <begin position="45"/>
        <end position="83"/>
    </location>
</feature>
<keyword evidence="4" id="KW-1185">Reference proteome</keyword>
<feature type="compositionally biased region" description="Basic and acidic residues" evidence="1">
    <location>
        <begin position="45"/>
        <end position="68"/>
    </location>
</feature>
<gene>
    <name evidence="2" type="ORF">AVEN_43466_1</name>
    <name evidence="3" type="ORF">AVEN_70331_1</name>
</gene>
<sequence length="83" mass="9573">YGAVQERNCRDLWNYKNARLSGSYEIDVDGDGPLKPIWVYCDMGDGRDPHQNEKHGGSWKKVLKERQSSSEFIGDDGLKRRRS</sequence>
<dbReference type="EMBL" id="BGPR01119424">
    <property type="protein sequence ID" value="GBN15712.1"/>
    <property type="molecule type" value="Genomic_DNA"/>
</dbReference>
<feature type="non-terminal residue" evidence="2">
    <location>
        <position position="1"/>
    </location>
</feature>